<dbReference type="AlphaFoldDB" id="A0A8J3E927"/>
<gene>
    <name evidence="18" type="primary">ribD</name>
    <name evidence="18" type="ORF">GCM10010995_11510</name>
</gene>
<feature type="binding site" evidence="15">
    <location>
        <position position="158"/>
    </location>
    <ligand>
        <name>NADP(+)</name>
        <dbReference type="ChEBI" id="CHEBI:58349"/>
    </ligand>
</feature>
<dbReference type="CDD" id="cd01284">
    <property type="entry name" value="Riboflavin_deaminase-reductase"/>
    <property type="match status" value="1"/>
</dbReference>
<evidence type="ECO:0000256" key="12">
    <source>
        <dbReference type="ARBA" id="ARBA00023268"/>
    </source>
</evidence>
<evidence type="ECO:0000256" key="14">
    <source>
        <dbReference type="PIRSR" id="PIRSR006769-1"/>
    </source>
</evidence>
<keyword evidence="6 13" id="KW-0686">Riboflavin biosynthesis</keyword>
<comment type="catalytic activity">
    <reaction evidence="13">
        <text>5-amino-6-(5-phospho-D-ribitylamino)uracil + NADP(+) = 5-amino-6-(5-phospho-D-ribosylamino)uracil + NADPH + H(+)</text>
        <dbReference type="Rhea" id="RHEA:17845"/>
        <dbReference type="ChEBI" id="CHEBI:15378"/>
        <dbReference type="ChEBI" id="CHEBI:57783"/>
        <dbReference type="ChEBI" id="CHEBI:58349"/>
        <dbReference type="ChEBI" id="CHEBI:58421"/>
        <dbReference type="ChEBI" id="CHEBI:58453"/>
        <dbReference type="EC" id="1.1.1.193"/>
    </reaction>
</comment>
<keyword evidence="12" id="KW-0511">Multifunctional enzyme</keyword>
<dbReference type="EC" id="3.5.4.26" evidence="13"/>
<keyword evidence="19" id="KW-1185">Reference proteome</keyword>
<feature type="binding site" evidence="16">
    <location>
        <position position="79"/>
    </location>
    <ligand>
        <name>Zn(2+)</name>
        <dbReference type="ChEBI" id="CHEBI:29105"/>
        <note>catalytic</note>
    </ligand>
</feature>
<dbReference type="EC" id="1.1.1.193" evidence="13"/>
<dbReference type="FunFam" id="3.40.140.10:FF:000025">
    <property type="entry name" value="Riboflavin biosynthesis protein RibD"/>
    <property type="match status" value="1"/>
</dbReference>
<keyword evidence="8 13" id="KW-0378">Hydrolase</keyword>
<keyword evidence="7 13" id="KW-0479">Metal-binding</keyword>
<organism evidence="18 19">
    <name type="scientific">Cysteiniphilum litorale</name>
    <dbReference type="NCBI Taxonomy" id="2056700"/>
    <lineage>
        <taxon>Bacteria</taxon>
        <taxon>Pseudomonadati</taxon>
        <taxon>Pseudomonadota</taxon>
        <taxon>Gammaproteobacteria</taxon>
        <taxon>Thiotrichales</taxon>
        <taxon>Fastidiosibacteraceae</taxon>
        <taxon>Cysteiniphilum</taxon>
    </lineage>
</organism>
<evidence type="ECO:0000256" key="15">
    <source>
        <dbReference type="PIRSR" id="PIRSR006769-2"/>
    </source>
</evidence>
<dbReference type="Gene3D" id="3.40.430.10">
    <property type="entry name" value="Dihydrofolate Reductase, subunit A"/>
    <property type="match status" value="1"/>
</dbReference>
<dbReference type="PIRSF" id="PIRSF006769">
    <property type="entry name" value="RibD"/>
    <property type="match status" value="1"/>
</dbReference>
<dbReference type="InterPro" id="IPR002734">
    <property type="entry name" value="RibDG_C"/>
</dbReference>
<feature type="domain" description="CMP/dCMP-type deaminase" evidence="17">
    <location>
        <begin position="5"/>
        <end position="127"/>
    </location>
</feature>
<comment type="pathway">
    <text evidence="3 13">Cofactor biosynthesis; riboflavin biosynthesis; 5-amino-6-(D-ribitylamino)uracil from GTP: step 3/4.</text>
</comment>
<feature type="binding site" evidence="15">
    <location>
        <position position="200"/>
    </location>
    <ligand>
        <name>NADP(+)</name>
        <dbReference type="ChEBI" id="CHEBI:58349"/>
    </ligand>
</feature>
<evidence type="ECO:0000256" key="1">
    <source>
        <dbReference type="ARBA" id="ARBA00002151"/>
    </source>
</evidence>
<dbReference type="OrthoDB" id="9800865at2"/>
<comment type="pathway">
    <text evidence="2 13">Cofactor biosynthesis; riboflavin biosynthesis; 5-amino-6-(D-ribitylamino)uracil from GTP: step 2/4.</text>
</comment>
<comment type="caution">
    <text evidence="18">The sequence shown here is derived from an EMBL/GenBank/DDBJ whole genome shotgun (WGS) entry which is preliminary data.</text>
</comment>
<evidence type="ECO:0000313" key="18">
    <source>
        <dbReference type="EMBL" id="GGF95944.1"/>
    </source>
</evidence>
<dbReference type="InterPro" id="IPR024072">
    <property type="entry name" value="DHFR-like_dom_sf"/>
</dbReference>
<feature type="binding site" evidence="15">
    <location>
        <position position="208"/>
    </location>
    <ligand>
        <name>substrate</name>
    </ligand>
</feature>
<dbReference type="GO" id="GO:0009231">
    <property type="term" value="P:riboflavin biosynthetic process"/>
    <property type="evidence" value="ECO:0007669"/>
    <property type="project" value="UniProtKB-UniPathway"/>
</dbReference>
<dbReference type="GO" id="GO:0050661">
    <property type="term" value="F:NADP binding"/>
    <property type="evidence" value="ECO:0007669"/>
    <property type="project" value="InterPro"/>
</dbReference>
<sequence>MQVFQADYFYMSQALMLARRGALSVSPNPMVGCVIVKNGQIIGEGWHRFAGDKHAEIHALDQAGDSAQGATVYVTLEPCCHVGRTGACTERLITAQVAKVVVASVDPNPQVAGKGIKRLQQAGIVVETGLMHDEATVMNKIFFHYHKYKRPYVIAKWGMSLDGQMVTHPQDNKQITNKTSQQQVHNLRNSVDAIMIGRETLIEDNPSLTVRVSDAEFIKHPLRIVLSKTCQLPCDARLFNDGIESIVITSDLADQDTLDALTHKGIECIKVSLNQGEIDLTKVLEILAQRGVTSVLVEGGRTLLNAFFAAQLVDEVQSYVAPMIIADFKHKKRVNIEDNGFLSDDYYCMGRIEKAGKTGNKRS</sequence>
<dbReference type="PANTHER" id="PTHR38011">
    <property type="entry name" value="DIHYDROFOLATE REDUCTASE FAMILY PROTEIN (AFU_ORTHOLOGUE AFUA_8G06820)"/>
    <property type="match status" value="1"/>
</dbReference>
<dbReference type="SUPFAM" id="SSF53597">
    <property type="entry name" value="Dihydrofolate reductase-like"/>
    <property type="match status" value="1"/>
</dbReference>
<feature type="binding site" evidence="15">
    <location>
        <position position="204"/>
    </location>
    <ligand>
        <name>NADP(+)</name>
        <dbReference type="ChEBI" id="CHEBI:58349"/>
    </ligand>
</feature>
<dbReference type="Pfam" id="PF01872">
    <property type="entry name" value="RibD_C"/>
    <property type="match status" value="1"/>
</dbReference>
<evidence type="ECO:0000259" key="17">
    <source>
        <dbReference type="PROSITE" id="PS51747"/>
    </source>
</evidence>
<keyword evidence="10 13" id="KW-0521">NADP</keyword>
<evidence type="ECO:0000256" key="13">
    <source>
        <dbReference type="PIRNR" id="PIRNR006769"/>
    </source>
</evidence>
<comment type="similarity">
    <text evidence="5 13">In the C-terminal section; belongs to the HTP reductase family.</text>
</comment>
<dbReference type="InterPro" id="IPR050765">
    <property type="entry name" value="Riboflavin_Biosynth_HTPR"/>
</dbReference>
<dbReference type="InterPro" id="IPR016192">
    <property type="entry name" value="APOBEC/CMP_deaminase_Zn-bd"/>
</dbReference>
<dbReference type="Pfam" id="PF00383">
    <property type="entry name" value="dCMP_cyt_deam_1"/>
    <property type="match status" value="1"/>
</dbReference>
<evidence type="ECO:0000256" key="3">
    <source>
        <dbReference type="ARBA" id="ARBA00004910"/>
    </source>
</evidence>
<dbReference type="NCBIfam" id="TIGR00326">
    <property type="entry name" value="eubact_ribD"/>
    <property type="match status" value="1"/>
</dbReference>
<accession>A0A8J3E927</accession>
<evidence type="ECO:0000256" key="4">
    <source>
        <dbReference type="ARBA" id="ARBA00005259"/>
    </source>
</evidence>
<dbReference type="PROSITE" id="PS51747">
    <property type="entry name" value="CYT_DCMP_DEAMINASES_2"/>
    <property type="match status" value="1"/>
</dbReference>
<feature type="active site" description="Proton donor" evidence="14">
    <location>
        <position position="56"/>
    </location>
</feature>
<dbReference type="GO" id="GO:0008835">
    <property type="term" value="F:diaminohydroxyphosphoribosylaminopyrimidine deaminase activity"/>
    <property type="evidence" value="ECO:0007669"/>
    <property type="project" value="UniProtKB-EC"/>
</dbReference>
<comment type="cofactor">
    <cofactor evidence="13 16">
        <name>Zn(2+)</name>
        <dbReference type="ChEBI" id="CHEBI:29105"/>
    </cofactor>
    <text evidence="13 16">Binds 1 zinc ion.</text>
</comment>
<dbReference type="UniPathway" id="UPA00275">
    <property type="reaction ID" value="UER00401"/>
</dbReference>
<name>A0A8J3E927_9GAMM</name>
<comment type="function">
    <text evidence="1 13">Converts 2,5-diamino-6-(ribosylamino)-4(3h)-pyrimidinone 5'-phosphate into 5-amino-6-(ribosylamino)-2,4(1h,3h)-pyrimidinedione 5'-phosphate.</text>
</comment>
<feature type="binding site" evidence="16">
    <location>
        <position position="88"/>
    </location>
    <ligand>
        <name>Zn(2+)</name>
        <dbReference type="ChEBI" id="CHEBI:29105"/>
        <note>catalytic</note>
    </ligand>
</feature>
<dbReference type="PROSITE" id="PS00903">
    <property type="entry name" value="CYT_DCMP_DEAMINASES_1"/>
    <property type="match status" value="1"/>
</dbReference>
<evidence type="ECO:0000256" key="10">
    <source>
        <dbReference type="ARBA" id="ARBA00022857"/>
    </source>
</evidence>
<dbReference type="PANTHER" id="PTHR38011:SF7">
    <property type="entry name" value="2,5-DIAMINO-6-RIBOSYLAMINO-4(3H)-PYRIMIDINONE 5'-PHOSPHATE REDUCTASE"/>
    <property type="match status" value="1"/>
</dbReference>
<keyword evidence="11 13" id="KW-0560">Oxidoreductase</keyword>
<keyword evidence="9 13" id="KW-0862">Zinc</keyword>
<dbReference type="GO" id="GO:0008270">
    <property type="term" value="F:zinc ion binding"/>
    <property type="evidence" value="ECO:0007669"/>
    <property type="project" value="InterPro"/>
</dbReference>
<reference evidence="18" key="2">
    <citation type="submission" date="2020-09" db="EMBL/GenBank/DDBJ databases">
        <authorList>
            <person name="Sun Q."/>
            <person name="Zhou Y."/>
        </authorList>
    </citation>
    <scope>NUCLEOTIDE SEQUENCE</scope>
    <source>
        <strain evidence="18">CGMCC 1.15758</strain>
    </source>
</reference>
<dbReference type="InterPro" id="IPR016193">
    <property type="entry name" value="Cytidine_deaminase-like"/>
</dbReference>
<evidence type="ECO:0000256" key="11">
    <source>
        <dbReference type="ARBA" id="ARBA00023002"/>
    </source>
</evidence>
<dbReference type="Proteomes" id="UP000636949">
    <property type="component" value="Unassembled WGS sequence"/>
</dbReference>
<dbReference type="GO" id="GO:0008703">
    <property type="term" value="F:5-amino-6-(5-phosphoribosylamino)uracil reductase activity"/>
    <property type="evidence" value="ECO:0007669"/>
    <property type="project" value="UniProtKB-EC"/>
</dbReference>
<dbReference type="Gene3D" id="3.40.140.10">
    <property type="entry name" value="Cytidine Deaminase, domain 2"/>
    <property type="match status" value="1"/>
</dbReference>
<dbReference type="NCBIfam" id="TIGR00227">
    <property type="entry name" value="ribD_Cterm"/>
    <property type="match status" value="1"/>
</dbReference>
<evidence type="ECO:0000256" key="16">
    <source>
        <dbReference type="PIRSR" id="PIRSR006769-3"/>
    </source>
</evidence>
<dbReference type="EMBL" id="BMJS01000009">
    <property type="protein sequence ID" value="GGF95944.1"/>
    <property type="molecule type" value="Genomic_DNA"/>
</dbReference>
<feature type="binding site" evidence="16">
    <location>
        <position position="54"/>
    </location>
    <ligand>
        <name>Zn(2+)</name>
        <dbReference type="ChEBI" id="CHEBI:29105"/>
        <note>catalytic</note>
    </ligand>
</feature>
<evidence type="ECO:0000256" key="5">
    <source>
        <dbReference type="ARBA" id="ARBA00007417"/>
    </source>
</evidence>
<dbReference type="InterPro" id="IPR011549">
    <property type="entry name" value="RibD_C"/>
</dbReference>
<dbReference type="SUPFAM" id="SSF53927">
    <property type="entry name" value="Cytidine deaminase-like"/>
    <property type="match status" value="1"/>
</dbReference>
<reference evidence="18" key="1">
    <citation type="journal article" date="2014" name="Int. J. Syst. Evol. Microbiol.">
        <title>Complete genome sequence of Corynebacterium casei LMG S-19264T (=DSM 44701T), isolated from a smear-ripened cheese.</title>
        <authorList>
            <consortium name="US DOE Joint Genome Institute (JGI-PGF)"/>
            <person name="Walter F."/>
            <person name="Albersmeier A."/>
            <person name="Kalinowski J."/>
            <person name="Ruckert C."/>
        </authorList>
    </citation>
    <scope>NUCLEOTIDE SEQUENCE</scope>
    <source>
        <strain evidence="18">CGMCC 1.15758</strain>
    </source>
</reference>
<evidence type="ECO:0000256" key="7">
    <source>
        <dbReference type="ARBA" id="ARBA00022723"/>
    </source>
</evidence>
<evidence type="ECO:0000256" key="2">
    <source>
        <dbReference type="ARBA" id="ARBA00004882"/>
    </source>
</evidence>
<evidence type="ECO:0000313" key="19">
    <source>
        <dbReference type="Proteomes" id="UP000636949"/>
    </source>
</evidence>
<dbReference type="InterPro" id="IPR004794">
    <property type="entry name" value="Eubact_RibD"/>
</dbReference>
<proteinExistence type="inferred from homology"/>
<evidence type="ECO:0000256" key="8">
    <source>
        <dbReference type="ARBA" id="ARBA00022801"/>
    </source>
</evidence>
<dbReference type="InterPro" id="IPR002125">
    <property type="entry name" value="CMP_dCMP_dom"/>
</dbReference>
<comment type="similarity">
    <text evidence="4 13">In the N-terminal section; belongs to the cytidine and deoxycytidylate deaminase family.</text>
</comment>
<feature type="binding site" evidence="15">
    <location>
        <position position="188"/>
    </location>
    <ligand>
        <name>substrate</name>
    </ligand>
</feature>
<feature type="binding site" evidence="15">
    <location>
        <begin position="300"/>
        <end position="306"/>
    </location>
    <ligand>
        <name>NADP(+)</name>
        <dbReference type="ChEBI" id="CHEBI:58349"/>
    </ligand>
</feature>
<comment type="catalytic activity">
    <reaction evidence="13">
        <text>2,5-diamino-6-hydroxy-4-(5-phosphoribosylamino)-pyrimidine + H2O + H(+) = 5-amino-6-(5-phospho-D-ribosylamino)uracil + NH4(+)</text>
        <dbReference type="Rhea" id="RHEA:21868"/>
        <dbReference type="ChEBI" id="CHEBI:15377"/>
        <dbReference type="ChEBI" id="CHEBI:15378"/>
        <dbReference type="ChEBI" id="CHEBI:28938"/>
        <dbReference type="ChEBI" id="CHEBI:58453"/>
        <dbReference type="ChEBI" id="CHEBI:58614"/>
        <dbReference type="EC" id="3.5.4.26"/>
    </reaction>
</comment>
<feature type="binding site" evidence="15">
    <location>
        <position position="211"/>
    </location>
    <ligand>
        <name>substrate</name>
    </ligand>
</feature>
<protein>
    <recommendedName>
        <fullName evidence="13">Riboflavin biosynthesis protein RibD</fullName>
    </recommendedName>
    <domain>
        <recommendedName>
            <fullName evidence="13">Diaminohydroxyphosphoribosylaminopyrimidine deaminase</fullName>
            <shortName evidence="13">DRAP deaminase</shortName>
            <ecNumber evidence="13">3.5.4.26</ecNumber>
        </recommendedName>
        <alternativeName>
            <fullName evidence="13">Riboflavin-specific deaminase</fullName>
        </alternativeName>
    </domain>
    <domain>
        <recommendedName>
            <fullName evidence="13">5-amino-6-(5-phosphoribosylamino)uracil reductase</fullName>
            <ecNumber evidence="13">1.1.1.193</ecNumber>
        </recommendedName>
        <alternativeName>
            <fullName evidence="13">HTP reductase</fullName>
        </alternativeName>
    </domain>
</protein>
<evidence type="ECO:0000256" key="6">
    <source>
        <dbReference type="ARBA" id="ARBA00022619"/>
    </source>
</evidence>
<feature type="binding site" evidence="15">
    <location>
        <position position="298"/>
    </location>
    <ligand>
        <name>substrate</name>
    </ligand>
</feature>
<evidence type="ECO:0000256" key="9">
    <source>
        <dbReference type="ARBA" id="ARBA00022833"/>
    </source>
</evidence>